<feature type="domain" description="NAD glycohydrolase translocation F5/8 type C" evidence="3">
    <location>
        <begin position="181"/>
        <end position="308"/>
    </location>
</feature>
<feature type="compositionally biased region" description="Basic and acidic residues" evidence="1">
    <location>
        <begin position="32"/>
        <end position="43"/>
    </location>
</feature>
<sequence length="312" mass="32870">MTYCPACGHALGTSRFCIQCGRPVDDVGVPEHRRTDTAERPAVRPEPVSPVEPVEAPAATTYAARFPLYADEVTETTVETPAPRAESARSASPSRRRPGWPLLALVGLVVAAVIAVGLWRLGATDDTSTAGSGGSGTSTAGGEEPGEPVAPPEDPVELAASSRAEAPATAPPNLDVHGARVRYVAANMLDGTPSTAWRMTGDGTGRTLRFSLPGDVVVTSVGLINGYAKLDRDGGRVISWYERNRRVLSVRWTFDDGSTVDQTLKRTRAMQSLEVGPVRTGSVRLTLLEVSAPAARNGRNYTPISEVSLVGG</sequence>
<accession>A0A2P2BW67</accession>
<reference evidence="4" key="1">
    <citation type="submission" date="2015-08" db="EMBL/GenBank/DDBJ databases">
        <authorList>
            <person name="Babu N.S."/>
            <person name="Beckwith C.J."/>
            <person name="Beseler K.G."/>
            <person name="Brison A."/>
            <person name="Carone J.V."/>
            <person name="Caskin T.P."/>
            <person name="Diamond M."/>
            <person name="Durham M.E."/>
            <person name="Foxe J.M."/>
            <person name="Go M."/>
            <person name="Henderson B.A."/>
            <person name="Jones I.B."/>
            <person name="McGettigan J.A."/>
            <person name="Micheletti S.J."/>
            <person name="Nasrallah M.E."/>
            <person name="Ortiz D."/>
            <person name="Piller C.R."/>
            <person name="Privatt S.R."/>
            <person name="Schneider S.L."/>
            <person name="Sharp S."/>
            <person name="Smith T.C."/>
            <person name="Stanton J.D."/>
            <person name="Ullery H.E."/>
            <person name="Wilson R.J."/>
            <person name="Serrano M.G."/>
            <person name="Buck G."/>
            <person name="Lee V."/>
            <person name="Wang Y."/>
            <person name="Carvalho R."/>
            <person name="Voegtly L."/>
            <person name="Shi R."/>
            <person name="Duckworth R."/>
            <person name="Johnson A."/>
            <person name="Loviza R."/>
            <person name="Walstead R."/>
            <person name="Shah Z."/>
            <person name="Kiflezghi M."/>
            <person name="Wade K."/>
            <person name="Ball S.L."/>
            <person name="Bradley K.W."/>
            <person name="Asai D.J."/>
            <person name="Bowman C.A."/>
            <person name="Russell D.A."/>
            <person name="Pope W.H."/>
            <person name="Jacobs-Sera D."/>
            <person name="Hendrix R.W."/>
            <person name="Hatfull G.F."/>
        </authorList>
    </citation>
    <scope>NUCLEOTIDE SEQUENCE</scope>
</reference>
<dbReference type="EMBL" id="CZKA01000004">
    <property type="protein sequence ID" value="CUR53984.1"/>
    <property type="molecule type" value="Genomic_DNA"/>
</dbReference>
<protein>
    <recommendedName>
        <fullName evidence="3">NAD glycohydrolase translocation F5/8 type C domain-containing protein</fullName>
    </recommendedName>
</protein>
<proteinExistence type="predicted"/>
<feature type="compositionally biased region" description="Low complexity" evidence="1">
    <location>
        <begin position="157"/>
        <end position="172"/>
    </location>
</feature>
<name>A0A2P2BW67_9ZZZZ</name>
<feature type="transmembrane region" description="Helical" evidence="2">
    <location>
        <begin position="99"/>
        <end position="119"/>
    </location>
</feature>
<keyword evidence="2" id="KW-0812">Transmembrane</keyword>
<keyword evidence="2" id="KW-1133">Transmembrane helix</keyword>
<evidence type="ECO:0000259" key="3">
    <source>
        <dbReference type="Pfam" id="PF25302"/>
    </source>
</evidence>
<organism evidence="4">
    <name type="scientific">metagenome</name>
    <dbReference type="NCBI Taxonomy" id="256318"/>
    <lineage>
        <taxon>unclassified sequences</taxon>
        <taxon>metagenomes</taxon>
    </lineage>
</organism>
<evidence type="ECO:0000313" key="4">
    <source>
        <dbReference type="EMBL" id="CUR53984.1"/>
    </source>
</evidence>
<keyword evidence="2" id="KW-0472">Membrane</keyword>
<feature type="region of interest" description="Disordered" evidence="1">
    <location>
        <begin position="124"/>
        <end position="174"/>
    </location>
</feature>
<evidence type="ECO:0000256" key="2">
    <source>
        <dbReference type="SAM" id="Phobius"/>
    </source>
</evidence>
<gene>
    <name evidence="4" type="ORF">NOCA2120017</name>
</gene>
<feature type="region of interest" description="Disordered" evidence="1">
    <location>
        <begin position="32"/>
        <end position="52"/>
    </location>
</feature>
<dbReference type="AlphaFoldDB" id="A0A2P2BW67"/>
<evidence type="ECO:0000256" key="1">
    <source>
        <dbReference type="SAM" id="MobiDB-lite"/>
    </source>
</evidence>
<feature type="region of interest" description="Disordered" evidence="1">
    <location>
        <begin position="74"/>
        <end position="96"/>
    </location>
</feature>
<feature type="compositionally biased region" description="Low complexity" evidence="1">
    <location>
        <begin position="75"/>
        <end position="93"/>
    </location>
</feature>
<dbReference type="NCBIfam" id="NF047619">
    <property type="entry name" value="NADase_discoid"/>
    <property type="match status" value="1"/>
</dbReference>
<dbReference type="Pfam" id="PF25302">
    <property type="entry name" value="NADase_transloc"/>
    <property type="match status" value="1"/>
</dbReference>
<dbReference type="InterPro" id="IPR057561">
    <property type="entry name" value="NADase_transloc"/>
</dbReference>